<dbReference type="InterPro" id="IPR006224">
    <property type="entry name" value="PsdUridine_synth_RluA-like_CS"/>
</dbReference>
<dbReference type="AlphaFoldDB" id="A0A224AJU5"/>
<dbReference type="InterPro" id="IPR006225">
    <property type="entry name" value="PsdUridine_synth_RluC/D"/>
</dbReference>
<evidence type="ECO:0000313" key="8">
    <source>
        <dbReference type="Proteomes" id="UP000263619"/>
    </source>
</evidence>
<dbReference type="InterPro" id="IPR006145">
    <property type="entry name" value="PsdUridine_synth_RsuA/RluA"/>
</dbReference>
<dbReference type="Pfam" id="PF00849">
    <property type="entry name" value="PseudoU_synth_2"/>
    <property type="match status" value="1"/>
</dbReference>
<dbReference type="PROSITE" id="PS50889">
    <property type="entry name" value="S4"/>
    <property type="match status" value="1"/>
</dbReference>
<dbReference type="CDD" id="cd02869">
    <property type="entry name" value="PseudoU_synth_RluA_like"/>
    <property type="match status" value="1"/>
</dbReference>
<evidence type="ECO:0000313" key="7">
    <source>
        <dbReference type="EMBL" id="BBA17421.1"/>
    </source>
</evidence>
<dbReference type="OrthoDB" id="9807829at2"/>
<dbReference type="NCBIfam" id="TIGR00005">
    <property type="entry name" value="rluA_subfam"/>
    <property type="match status" value="1"/>
</dbReference>
<dbReference type="Gene3D" id="3.30.2350.10">
    <property type="entry name" value="Pseudouridine synthase"/>
    <property type="match status" value="1"/>
</dbReference>
<dbReference type="RefSeq" id="WP_119305673.1">
    <property type="nucleotide sequence ID" value="NZ_AP014608.1"/>
</dbReference>
<dbReference type="EMBL" id="AP014608">
    <property type="protein sequence ID" value="BBA17421.1"/>
    <property type="molecule type" value="Genomic_DNA"/>
</dbReference>
<dbReference type="InterPro" id="IPR036986">
    <property type="entry name" value="S4_RNA-bd_sf"/>
</dbReference>
<dbReference type="PROSITE" id="PS01129">
    <property type="entry name" value="PSI_RLU"/>
    <property type="match status" value="1"/>
</dbReference>
<evidence type="ECO:0000256" key="1">
    <source>
        <dbReference type="ARBA" id="ARBA00010876"/>
    </source>
</evidence>
<evidence type="ECO:0000256" key="3">
    <source>
        <dbReference type="PIRSR" id="PIRSR606225-1"/>
    </source>
</evidence>
<proteinExistence type="inferred from homology"/>
<reference evidence="7 8" key="1">
    <citation type="submission" date="2014-06" db="EMBL/GenBank/DDBJ databases">
        <title>Genome sequence of the intracellular symbiont Blattabacterium cuenoti, strain STAT from the wood feeding cockroach Salganea taiwanensis taiwanensis.</title>
        <authorList>
            <person name="Kinjo Y."/>
            <person name="Ohkuma M."/>
            <person name="Tokuda G."/>
        </authorList>
    </citation>
    <scope>NUCLEOTIDE SEQUENCE [LARGE SCALE GENOMIC DNA]</scope>
    <source>
        <strain evidence="7 8">STAT</strain>
    </source>
</reference>
<gene>
    <name evidence="7" type="primary">rluD</name>
    <name evidence="7" type="ORF">STAT_514</name>
</gene>
<dbReference type="GO" id="GO:0120159">
    <property type="term" value="F:rRNA pseudouridine synthase activity"/>
    <property type="evidence" value="ECO:0007669"/>
    <property type="project" value="UniProtKB-ARBA"/>
</dbReference>
<evidence type="ECO:0000256" key="4">
    <source>
        <dbReference type="PROSITE-ProRule" id="PRU00182"/>
    </source>
</evidence>
<name>A0A224AJU5_9FLAO</name>
<comment type="similarity">
    <text evidence="1 5">Belongs to the pseudouridine synthase RluA family.</text>
</comment>
<dbReference type="Pfam" id="PF01479">
    <property type="entry name" value="S4"/>
    <property type="match status" value="1"/>
</dbReference>
<protein>
    <recommendedName>
        <fullName evidence="5">Pseudouridine synthase</fullName>
        <ecNumber evidence="5">5.4.99.-</ecNumber>
    </recommendedName>
</protein>
<evidence type="ECO:0000256" key="2">
    <source>
        <dbReference type="ARBA" id="ARBA00023235"/>
    </source>
</evidence>
<dbReference type="InterPro" id="IPR002942">
    <property type="entry name" value="S4_RNA-bd"/>
</dbReference>
<sequence length="336" mass="39889">MKIIQIFVKKNQREIRIDKFLKKNIENISRNQIQKLISSKKVIVNQIFVKKNYKIQPLDFIKVQFYDIYPTLDYLEYENIVAEKINLHIIHEDEDLIVINKPAGMVVHPGFGHDKGTLIHGIKYHFQNSNLNDFNLYRSGLVHRLDKDTSGLLVIAKNEFSKEYLFQQFHSKTIQREYRALIWGNLSEEKGIITGFIGRDPKNRKRMTVFRTNEFCKGKYSYSITHYQVLERFKYLTYVSCRIKTGKTHQIRAHFKYLGHPLFHDSIYGGHKILMKKKCSSQIIEFFRTCLKILPRQALHAISLSFIHPKHKKCYFYCPIPEDFKIVLNKCRKILL</sequence>
<dbReference type="SUPFAM" id="SSF55174">
    <property type="entry name" value="Alpha-L RNA-binding motif"/>
    <property type="match status" value="1"/>
</dbReference>
<dbReference type="PANTHER" id="PTHR21600:SF44">
    <property type="entry name" value="RIBOSOMAL LARGE SUBUNIT PSEUDOURIDINE SYNTHASE D"/>
    <property type="match status" value="1"/>
</dbReference>
<dbReference type="InterPro" id="IPR020103">
    <property type="entry name" value="PsdUridine_synth_cat_dom_sf"/>
</dbReference>
<evidence type="ECO:0000256" key="5">
    <source>
        <dbReference type="RuleBase" id="RU362028"/>
    </source>
</evidence>
<dbReference type="Proteomes" id="UP000263619">
    <property type="component" value="Chromosome"/>
</dbReference>
<feature type="active site" evidence="3">
    <location>
        <position position="146"/>
    </location>
</feature>
<dbReference type="GO" id="GO:0003723">
    <property type="term" value="F:RNA binding"/>
    <property type="evidence" value="ECO:0007669"/>
    <property type="project" value="UniProtKB-KW"/>
</dbReference>
<dbReference type="SUPFAM" id="SSF55120">
    <property type="entry name" value="Pseudouridine synthase"/>
    <property type="match status" value="1"/>
</dbReference>
<dbReference type="GO" id="GO:0000455">
    <property type="term" value="P:enzyme-directed rRNA pseudouridine synthesis"/>
    <property type="evidence" value="ECO:0007669"/>
    <property type="project" value="TreeGrafter"/>
</dbReference>
<dbReference type="EC" id="5.4.99.-" evidence="5"/>
<comment type="function">
    <text evidence="5">Responsible for synthesis of pseudouridine from uracil.</text>
</comment>
<dbReference type="InterPro" id="IPR050188">
    <property type="entry name" value="RluA_PseudoU_synthase"/>
</dbReference>
<dbReference type="CDD" id="cd00165">
    <property type="entry name" value="S4"/>
    <property type="match status" value="1"/>
</dbReference>
<dbReference type="Gene3D" id="3.10.290.10">
    <property type="entry name" value="RNA-binding S4 domain"/>
    <property type="match status" value="1"/>
</dbReference>
<keyword evidence="4" id="KW-0694">RNA-binding</keyword>
<feature type="domain" description="RNA-binding S4" evidence="6">
    <location>
        <begin position="15"/>
        <end position="76"/>
    </location>
</feature>
<dbReference type="PANTHER" id="PTHR21600">
    <property type="entry name" value="MITOCHONDRIAL RNA PSEUDOURIDINE SYNTHASE"/>
    <property type="match status" value="1"/>
</dbReference>
<keyword evidence="8" id="KW-1185">Reference proteome</keyword>
<organism evidence="7 8">
    <name type="scientific">Blattabacterium cuenoti STAT</name>
    <dbReference type="NCBI Taxonomy" id="1457030"/>
    <lineage>
        <taxon>Bacteria</taxon>
        <taxon>Pseudomonadati</taxon>
        <taxon>Bacteroidota</taxon>
        <taxon>Flavobacteriia</taxon>
        <taxon>Flavobacteriales</taxon>
        <taxon>Blattabacteriaceae</taxon>
        <taxon>Blattabacterium</taxon>
    </lineage>
</organism>
<dbReference type="SMART" id="SM00363">
    <property type="entry name" value="S4"/>
    <property type="match status" value="1"/>
</dbReference>
<comment type="catalytic activity">
    <reaction evidence="5">
        <text>a uridine in RNA = a pseudouridine in RNA</text>
        <dbReference type="Rhea" id="RHEA:48348"/>
        <dbReference type="Rhea" id="RHEA-COMP:12068"/>
        <dbReference type="Rhea" id="RHEA-COMP:12069"/>
        <dbReference type="ChEBI" id="CHEBI:65314"/>
        <dbReference type="ChEBI" id="CHEBI:65315"/>
    </reaction>
</comment>
<accession>A0A224AJU5</accession>
<evidence type="ECO:0000259" key="6">
    <source>
        <dbReference type="SMART" id="SM00363"/>
    </source>
</evidence>
<keyword evidence="2 5" id="KW-0413">Isomerase</keyword>